<keyword evidence="2 9" id="KW-0645">Protease</keyword>
<evidence type="ECO:0000256" key="10">
    <source>
        <dbReference type="PIRNR" id="PIRNR026671"/>
    </source>
</evidence>
<feature type="binding site" evidence="9">
    <location>
        <position position="133"/>
    </location>
    <ligand>
        <name>Zn(2+)</name>
        <dbReference type="ChEBI" id="CHEBI:29105"/>
        <note>catalytic</note>
    </ligand>
</feature>
<evidence type="ECO:0000256" key="6">
    <source>
        <dbReference type="ARBA" id="ARBA00022997"/>
    </source>
</evidence>
<comment type="cofactor">
    <cofactor evidence="9">
        <name>Zn(2+)</name>
        <dbReference type="ChEBI" id="CHEBI:29105"/>
    </cofactor>
    <text evidence="9">Binds 1 zinc ion per subunit.</text>
</comment>
<evidence type="ECO:0000256" key="3">
    <source>
        <dbReference type="ARBA" id="ARBA00022723"/>
    </source>
</evidence>
<name>A0A6S6T0N3_9BACT</name>
<keyword evidence="6 9" id="KW-0224">Dipeptidase</keyword>
<keyword evidence="7 9" id="KW-0482">Metalloprotease</keyword>
<dbReference type="GO" id="GO:0008237">
    <property type="term" value="F:metallopeptidase activity"/>
    <property type="evidence" value="ECO:0007669"/>
    <property type="project" value="UniProtKB-KW"/>
</dbReference>
<keyword evidence="3 9" id="KW-0479">Metal-binding</keyword>
<evidence type="ECO:0000313" key="11">
    <source>
        <dbReference type="EMBL" id="CAA6811904.1"/>
    </source>
</evidence>
<protein>
    <recommendedName>
        <fullName evidence="9 10">D-alanyl-D-alanine dipeptidase</fullName>
        <shortName evidence="9 10">D-Ala-D-Ala dipeptidase</shortName>
        <ecNumber evidence="9 10">3.4.13.22</ecNumber>
    </recommendedName>
</protein>
<dbReference type="Pfam" id="PF01427">
    <property type="entry name" value="Peptidase_M15"/>
    <property type="match status" value="1"/>
</dbReference>
<accession>A0A6S6T0N3</accession>
<dbReference type="PANTHER" id="PTHR43126">
    <property type="entry name" value="D-ALANYL-D-ALANINE DIPEPTIDASE"/>
    <property type="match status" value="1"/>
</dbReference>
<feature type="binding site" evidence="9">
    <location>
        <position position="201"/>
    </location>
    <ligand>
        <name>Zn(2+)</name>
        <dbReference type="ChEBI" id="CHEBI:29105"/>
        <note>catalytic</note>
    </ligand>
</feature>
<dbReference type="HAMAP" id="MF_01924">
    <property type="entry name" value="A_A_dipeptidase"/>
    <property type="match status" value="1"/>
</dbReference>
<feature type="binding site" evidence="9">
    <location>
        <position position="140"/>
    </location>
    <ligand>
        <name>Zn(2+)</name>
        <dbReference type="ChEBI" id="CHEBI:29105"/>
        <note>catalytic</note>
    </ligand>
</feature>
<evidence type="ECO:0000256" key="5">
    <source>
        <dbReference type="ARBA" id="ARBA00022833"/>
    </source>
</evidence>
<evidence type="ECO:0000256" key="4">
    <source>
        <dbReference type="ARBA" id="ARBA00022801"/>
    </source>
</evidence>
<keyword evidence="5 9" id="KW-0862">Zinc</keyword>
<comment type="catalytic activity">
    <reaction evidence="1 9 10">
        <text>D-alanyl-D-alanine + H2O = 2 D-alanine</text>
        <dbReference type="Rhea" id="RHEA:20661"/>
        <dbReference type="ChEBI" id="CHEBI:15377"/>
        <dbReference type="ChEBI" id="CHEBI:57416"/>
        <dbReference type="ChEBI" id="CHEBI:57822"/>
        <dbReference type="EC" id="3.4.13.22"/>
    </reaction>
</comment>
<dbReference type="Gene3D" id="3.30.1380.10">
    <property type="match status" value="1"/>
</dbReference>
<organism evidence="11">
    <name type="scientific">uncultured Sulfurovum sp</name>
    <dbReference type="NCBI Taxonomy" id="269237"/>
    <lineage>
        <taxon>Bacteria</taxon>
        <taxon>Pseudomonadati</taxon>
        <taxon>Campylobacterota</taxon>
        <taxon>Epsilonproteobacteria</taxon>
        <taxon>Campylobacterales</taxon>
        <taxon>Sulfurovaceae</taxon>
        <taxon>Sulfurovum</taxon>
        <taxon>environmental samples</taxon>
    </lineage>
</organism>
<feature type="site" description="Transition state stabilizer" evidence="9">
    <location>
        <position position="88"/>
    </location>
</feature>
<dbReference type="EMBL" id="CACVAP010000064">
    <property type="protein sequence ID" value="CAA6811904.1"/>
    <property type="molecule type" value="Genomic_DNA"/>
</dbReference>
<gene>
    <name evidence="11" type="ORF">HELGO_WM18434</name>
</gene>
<comment type="function">
    <text evidence="9 10">Catalyzes hydrolysis of the D-alanyl-D-alanine dipeptide.</text>
</comment>
<comment type="similarity">
    <text evidence="9 10">Belongs to the peptidase M15D family.</text>
</comment>
<keyword evidence="8 10" id="KW-0961">Cell wall biogenesis/degradation</keyword>
<evidence type="ECO:0000256" key="2">
    <source>
        <dbReference type="ARBA" id="ARBA00022670"/>
    </source>
</evidence>
<evidence type="ECO:0000256" key="9">
    <source>
        <dbReference type="HAMAP-Rule" id="MF_01924"/>
    </source>
</evidence>
<dbReference type="PIRSF" id="PIRSF026671">
    <property type="entry name" value="AA_dipeptidase"/>
    <property type="match status" value="1"/>
</dbReference>
<reference evidence="11" key="1">
    <citation type="submission" date="2020-01" db="EMBL/GenBank/DDBJ databases">
        <authorList>
            <person name="Meier V. D."/>
            <person name="Meier V D."/>
        </authorList>
    </citation>
    <scope>NUCLEOTIDE SEQUENCE</scope>
    <source>
        <strain evidence="11">HLG_WM_MAG_06</strain>
    </source>
</reference>
<evidence type="ECO:0000256" key="1">
    <source>
        <dbReference type="ARBA" id="ARBA00001362"/>
    </source>
</evidence>
<dbReference type="GO" id="GO:0160237">
    <property type="term" value="F:D-Ala-D-Ala dipeptidase activity"/>
    <property type="evidence" value="ECO:0007669"/>
    <property type="project" value="UniProtKB-EC"/>
</dbReference>
<dbReference type="GO" id="GO:0006508">
    <property type="term" value="P:proteolysis"/>
    <property type="evidence" value="ECO:0007669"/>
    <property type="project" value="UniProtKB-KW"/>
</dbReference>
<dbReference type="PANTHER" id="PTHR43126:SF1">
    <property type="entry name" value="D-ALANYL-D-ALANINE DIPEPTIDASE"/>
    <property type="match status" value="1"/>
</dbReference>
<dbReference type="EC" id="3.4.13.22" evidence="9 10"/>
<sequence>MKKILLLITIMSFSEAKIPKEFCYISDKIPNISEEIRYFGKDNFVGEVVDGYLAPRAILTKKATTALRKVQKELNGFGLGLKVFDAYRPQKAVDHFVRWGRDLSDKKMKSIYYPTVKKKHLFRDGYIAKKSGHSRGSTVDLTIIDLESKEALDMGSSFDYFGELSWVKYKDITAQQKSNRMLLNFVMLKYGFKSYAEEWWHFTLKNEPYKKTYFNFNVE</sequence>
<dbReference type="SUPFAM" id="SSF55166">
    <property type="entry name" value="Hedgehog/DD-peptidase"/>
    <property type="match status" value="1"/>
</dbReference>
<dbReference type="GO" id="GO:0008270">
    <property type="term" value="F:zinc ion binding"/>
    <property type="evidence" value="ECO:0007669"/>
    <property type="project" value="UniProtKB-UniRule"/>
</dbReference>
<dbReference type="CDD" id="cd14817">
    <property type="entry name" value="D-Ala-D-Ala_dipeptidase_VanX"/>
    <property type="match status" value="1"/>
</dbReference>
<dbReference type="InterPro" id="IPR000755">
    <property type="entry name" value="A_A_dipeptidase"/>
</dbReference>
<feature type="active site" description="Proton donor/acceptor" evidence="9">
    <location>
        <position position="198"/>
    </location>
</feature>
<dbReference type="InterPro" id="IPR009045">
    <property type="entry name" value="Zn_M74/Hedgehog-like"/>
</dbReference>
<evidence type="ECO:0000256" key="7">
    <source>
        <dbReference type="ARBA" id="ARBA00023049"/>
    </source>
</evidence>
<dbReference type="AlphaFoldDB" id="A0A6S6T0N3"/>
<dbReference type="GO" id="GO:0071555">
    <property type="term" value="P:cell wall organization"/>
    <property type="evidence" value="ECO:0007669"/>
    <property type="project" value="UniProtKB-KW"/>
</dbReference>
<keyword evidence="4 9" id="KW-0378">Hydrolase</keyword>
<proteinExistence type="inferred from homology"/>
<evidence type="ECO:0000256" key="8">
    <source>
        <dbReference type="ARBA" id="ARBA00023316"/>
    </source>
</evidence>